<comment type="caution">
    <text evidence="1">The sequence shown here is derived from an EMBL/GenBank/DDBJ whole genome shotgun (WGS) entry which is preliminary data.</text>
</comment>
<reference evidence="1 2" key="1">
    <citation type="submission" date="2023-08" db="EMBL/GenBank/DDBJ databases">
        <title>A Necator americanus chromosomal reference genome.</title>
        <authorList>
            <person name="Ilik V."/>
            <person name="Petrzelkova K.J."/>
            <person name="Pardy F."/>
            <person name="Fuh T."/>
            <person name="Niatou-Singa F.S."/>
            <person name="Gouil Q."/>
            <person name="Baker L."/>
            <person name="Ritchie M.E."/>
            <person name="Jex A.R."/>
            <person name="Gazzola D."/>
            <person name="Li H."/>
            <person name="Toshio Fujiwara R."/>
            <person name="Zhan B."/>
            <person name="Aroian R.V."/>
            <person name="Pafco B."/>
            <person name="Schwarz E.M."/>
        </authorList>
    </citation>
    <scope>NUCLEOTIDE SEQUENCE [LARGE SCALE GENOMIC DNA]</scope>
    <source>
        <strain evidence="1 2">Aroian</strain>
        <tissue evidence="1">Whole animal</tissue>
    </source>
</reference>
<name>A0ABR1EKF3_NECAM</name>
<gene>
    <name evidence="1" type="primary">Necator_chrX.g23912</name>
    <name evidence="1" type="ORF">RB195_023747</name>
</gene>
<accession>A0ABR1EKF3</accession>
<keyword evidence="2" id="KW-1185">Reference proteome</keyword>
<dbReference type="Proteomes" id="UP001303046">
    <property type="component" value="Unassembled WGS sequence"/>
</dbReference>
<dbReference type="EMBL" id="JAVFWL010000006">
    <property type="protein sequence ID" value="KAK6763152.1"/>
    <property type="molecule type" value="Genomic_DNA"/>
</dbReference>
<organism evidence="1 2">
    <name type="scientific">Necator americanus</name>
    <name type="common">Human hookworm</name>
    <dbReference type="NCBI Taxonomy" id="51031"/>
    <lineage>
        <taxon>Eukaryota</taxon>
        <taxon>Metazoa</taxon>
        <taxon>Ecdysozoa</taxon>
        <taxon>Nematoda</taxon>
        <taxon>Chromadorea</taxon>
        <taxon>Rhabditida</taxon>
        <taxon>Rhabditina</taxon>
        <taxon>Rhabditomorpha</taxon>
        <taxon>Strongyloidea</taxon>
        <taxon>Ancylostomatidae</taxon>
        <taxon>Bunostominae</taxon>
        <taxon>Necator</taxon>
    </lineage>
</organism>
<evidence type="ECO:0000313" key="1">
    <source>
        <dbReference type="EMBL" id="KAK6763152.1"/>
    </source>
</evidence>
<sequence>MQGLASLGCYVLEHSDGLTSSQLDSHNWVRGPQWLALEPSSWELRSIDTLNGKEIMEEMETFENPYVEECESNNDNANSMFVDLSRFLRFNTALQTVSRVAKVLHKWINRCNTTRLTSIAISTVSRFDSVIDCEEMRLNEKLIIASFHKNANMKKVQKRFRNQTIVNEENGITRYKSRIRNANLPLDTKMPIYIDNDSDFARLIIIDLNCNNAHCGKDHILSLARQKYWIPQPSRARLRST</sequence>
<dbReference type="PANTHER" id="PTHR47331">
    <property type="entry name" value="PHD-TYPE DOMAIN-CONTAINING PROTEIN"/>
    <property type="match status" value="1"/>
</dbReference>
<evidence type="ECO:0000313" key="2">
    <source>
        <dbReference type="Proteomes" id="UP001303046"/>
    </source>
</evidence>
<proteinExistence type="predicted"/>
<protein>
    <submittedName>
        <fullName evidence="1">Uncharacterized protein</fullName>
    </submittedName>
</protein>